<name>A0A0M9F4K1_FUSLA</name>
<organism evidence="1 2">
    <name type="scientific">Fusarium langsethiae</name>
    <dbReference type="NCBI Taxonomy" id="179993"/>
    <lineage>
        <taxon>Eukaryota</taxon>
        <taxon>Fungi</taxon>
        <taxon>Dikarya</taxon>
        <taxon>Ascomycota</taxon>
        <taxon>Pezizomycotina</taxon>
        <taxon>Sordariomycetes</taxon>
        <taxon>Hypocreomycetidae</taxon>
        <taxon>Hypocreales</taxon>
        <taxon>Nectriaceae</taxon>
        <taxon>Fusarium</taxon>
    </lineage>
</organism>
<reference evidence="1 2" key="1">
    <citation type="submission" date="2015-04" db="EMBL/GenBank/DDBJ databases">
        <title>The draft genome sequence of Fusarium langsethiae, a T-2/HT-2 mycotoxin producer.</title>
        <authorList>
            <person name="Lysoe E."/>
            <person name="Divon H.H."/>
            <person name="Terzi V."/>
            <person name="Orru L."/>
            <person name="Lamontanara A."/>
            <person name="Kolseth A.-K."/>
            <person name="Frandsen R.J."/>
            <person name="Nielsen K."/>
            <person name="Thrane U."/>
        </authorList>
    </citation>
    <scope>NUCLEOTIDE SEQUENCE [LARGE SCALE GENOMIC DNA]</scope>
    <source>
        <strain evidence="1 2">Fl201059</strain>
    </source>
</reference>
<protein>
    <submittedName>
        <fullName evidence="1">Uncharacterized protein</fullName>
    </submittedName>
</protein>
<dbReference type="Gene3D" id="3.80.10.10">
    <property type="entry name" value="Ribonuclease Inhibitor"/>
    <property type="match status" value="1"/>
</dbReference>
<accession>A0A0M9F4K1</accession>
<gene>
    <name evidence="1" type="ORF">FLAG1_01069</name>
</gene>
<evidence type="ECO:0000313" key="1">
    <source>
        <dbReference type="EMBL" id="KPA45978.1"/>
    </source>
</evidence>
<dbReference type="InterPro" id="IPR032675">
    <property type="entry name" value="LRR_dom_sf"/>
</dbReference>
<dbReference type="EMBL" id="JXCE01000008">
    <property type="protein sequence ID" value="KPA45978.1"/>
    <property type="molecule type" value="Genomic_DNA"/>
</dbReference>
<dbReference type="OrthoDB" id="2520703at2759"/>
<evidence type="ECO:0000313" key="2">
    <source>
        <dbReference type="Proteomes" id="UP000037904"/>
    </source>
</evidence>
<comment type="caution">
    <text evidence="1">The sequence shown here is derived from an EMBL/GenBank/DDBJ whole genome shotgun (WGS) entry which is preliminary data.</text>
</comment>
<sequence>MMYVTDEIWYYIFSYFEFSMLRDDWQRDYEGDKDGWQRHGQPALLALCLVNHQFRRIAQHLQYRSFAIDSAFDLTSGNKHLYVQLLRTVAENPTLAGKIRALKFSRAERRYDTIEEAEKVLEDLNVDLESALKYRLERCLTCSCATSLLLAHTPNVELIDCTIGDHMSPTPWMLSSILSSEHIVDFEDRRTEKHYKFLSEQAQFLLRHEQRKGDHQQPPTDVVRNLSVKHNPLPNLKEVRIKAKDVSKGFIPAWTIEPILLNPNLKILRTLGIDWYMEEEDSFKWPTHQSNLECLDLKETIAESDTLKTIMTRCPKLKSLSVDLANLYRRGDGDDDGDDEPIYDFVIDLTEFGGVLRKHGGNLEELSFSTFHHGDEYDENTMGGFGSLRELTKLRNLKAEYDNLLSEFEGNFYIERFSDVLPASIETLHLFNGRRTPPIFCGPEILNASHFVKVLLAEAETCTPNLRKVVVEWWGSVSLEEEFCERDWSRETIDDGWDVKFVKGNFEHEYHVEGYVMTLVILTKKKEDVVREDRG</sequence>
<dbReference type="Proteomes" id="UP000037904">
    <property type="component" value="Unassembled WGS sequence"/>
</dbReference>
<dbReference type="AlphaFoldDB" id="A0A0M9F4K1"/>
<keyword evidence="2" id="KW-1185">Reference proteome</keyword>
<proteinExistence type="predicted"/>